<evidence type="ECO:0000256" key="2">
    <source>
        <dbReference type="SAM" id="MobiDB-lite"/>
    </source>
</evidence>
<reference evidence="4 5" key="1">
    <citation type="journal article" date="2020" name="ISME J.">
        <title>Uncovering the hidden diversity of litter-decomposition mechanisms in mushroom-forming fungi.</title>
        <authorList>
            <person name="Floudas D."/>
            <person name="Bentzer J."/>
            <person name="Ahren D."/>
            <person name="Johansson T."/>
            <person name="Persson P."/>
            <person name="Tunlid A."/>
        </authorList>
    </citation>
    <scope>NUCLEOTIDE SEQUENCE [LARGE SCALE GENOMIC DNA]</scope>
    <source>
        <strain evidence="4 5">CBS 101986</strain>
    </source>
</reference>
<protein>
    <recommendedName>
        <fullName evidence="3">C2H2-type domain-containing protein</fullName>
    </recommendedName>
</protein>
<evidence type="ECO:0000256" key="1">
    <source>
        <dbReference type="PROSITE-ProRule" id="PRU00042"/>
    </source>
</evidence>
<feature type="domain" description="C2H2-type" evidence="3">
    <location>
        <begin position="109"/>
        <end position="136"/>
    </location>
</feature>
<dbReference type="GO" id="GO:0008270">
    <property type="term" value="F:zinc ion binding"/>
    <property type="evidence" value="ECO:0007669"/>
    <property type="project" value="UniProtKB-KW"/>
</dbReference>
<organism evidence="4 5">
    <name type="scientific">Psilocybe cf. subviscida</name>
    <dbReference type="NCBI Taxonomy" id="2480587"/>
    <lineage>
        <taxon>Eukaryota</taxon>
        <taxon>Fungi</taxon>
        <taxon>Dikarya</taxon>
        <taxon>Basidiomycota</taxon>
        <taxon>Agaricomycotina</taxon>
        <taxon>Agaricomycetes</taxon>
        <taxon>Agaricomycetidae</taxon>
        <taxon>Agaricales</taxon>
        <taxon>Agaricineae</taxon>
        <taxon>Strophariaceae</taxon>
        <taxon>Psilocybe</taxon>
    </lineage>
</organism>
<proteinExistence type="predicted"/>
<dbReference type="OrthoDB" id="10018191at2759"/>
<evidence type="ECO:0000313" key="5">
    <source>
        <dbReference type="Proteomes" id="UP000567179"/>
    </source>
</evidence>
<dbReference type="InterPro" id="IPR013087">
    <property type="entry name" value="Znf_C2H2_type"/>
</dbReference>
<keyword evidence="1" id="KW-0479">Metal-binding</keyword>
<dbReference type="PROSITE" id="PS50157">
    <property type="entry name" value="ZINC_FINGER_C2H2_2"/>
    <property type="match status" value="1"/>
</dbReference>
<dbReference type="AlphaFoldDB" id="A0A8H5EZH1"/>
<accession>A0A8H5EZH1</accession>
<dbReference type="Gene3D" id="3.30.160.60">
    <property type="entry name" value="Classic Zinc Finger"/>
    <property type="match status" value="1"/>
</dbReference>
<evidence type="ECO:0000259" key="3">
    <source>
        <dbReference type="PROSITE" id="PS50157"/>
    </source>
</evidence>
<comment type="caution">
    <text evidence="4">The sequence shown here is derived from an EMBL/GenBank/DDBJ whole genome shotgun (WGS) entry which is preliminary data.</text>
</comment>
<feature type="region of interest" description="Disordered" evidence="2">
    <location>
        <begin position="1"/>
        <end position="73"/>
    </location>
</feature>
<gene>
    <name evidence="4" type="ORF">D9619_012014</name>
</gene>
<sequence length="155" mass="16369">MDTVPDTIPSSSYHHPQPPPVLDTTSTTSTTTAKGHQDPAMGVAGAVSMPDPTTADINMNVDAPSVSNDADAASSPTSAVVAATTATANAANGTTGVNKRYRPAPAKTFQCRGYGECRMVFSRSEHLARHIRWVLHPVFISFSSSVVFVLDDQPR</sequence>
<keyword evidence="5" id="KW-1185">Reference proteome</keyword>
<keyword evidence="1" id="KW-0862">Zinc</keyword>
<dbReference type="EMBL" id="JAACJJ010000031">
    <property type="protein sequence ID" value="KAF5317967.1"/>
    <property type="molecule type" value="Genomic_DNA"/>
</dbReference>
<name>A0A8H5EZH1_9AGAR</name>
<evidence type="ECO:0000313" key="4">
    <source>
        <dbReference type="EMBL" id="KAF5317967.1"/>
    </source>
</evidence>
<keyword evidence="1" id="KW-0863">Zinc-finger</keyword>
<dbReference type="Proteomes" id="UP000567179">
    <property type="component" value="Unassembled WGS sequence"/>
</dbReference>